<protein>
    <submittedName>
        <fullName evidence="2">VOC family protein</fullName>
    </submittedName>
</protein>
<name>A0ABS0T7A7_9STAP</name>
<dbReference type="Gene3D" id="2.60.40.4320">
    <property type="match status" value="1"/>
</dbReference>
<dbReference type="PANTHER" id="PTHR40265:SF1">
    <property type="entry name" value="GLYOXALASE-LIKE DOMAIN-CONTAINING PROTEIN"/>
    <property type="match status" value="1"/>
</dbReference>
<accession>A0ABS0T7A7</accession>
<dbReference type="RefSeq" id="WP_198617427.1">
    <property type="nucleotide sequence ID" value="NZ_JABANU010000006.1"/>
</dbReference>
<comment type="caution">
    <text evidence="2">The sequence shown here is derived from an EMBL/GenBank/DDBJ whole genome shotgun (WGS) entry which is preliminary data.</text>
</comment>
<organism evidence="2 3">
    <name type="scientific">Staphylococcus canis</name>
    <dbReference type="NCBI Taxonomy" id="2724942"/>
    <lineage>
        <taxon>Bacteria</taxon>
        <taxon>Bacillati</taxon>
        <taxon>Bacillota</taxon>
        <taxon>Bacilli</taxon>
        <taxon>Bacillales</taxon>
        <taxon>Staphylococcaceae</taxon>
        <taxon>Staphylococcus</taxon>
    </lineage>
</organism>
<dbReference type="InterPro" id="IPR025870">
    <property type="entry name" value="Glyoxalase-like_dom"/>
</dbReference>
<proteinExistence type="predicted"/>
<dbReference type="Gene3D" id="3.10.180.10">
    <property type="entry name" value="2,3-Dihydroxybiphenyl 1,2-Dioxygenase, domain 1"/>
    <property type="match status" value="1"/>
</dbReference>
<feature type="domain" description="Glyoxalase-like" evidence="1">
    <location>
        <begin position="6"/>
        <end position="192"/>
    </location>
</feature>
<dbReference type="PANTHER" id="PTHR40265">
    <property type="entry name" value="BLL2707 PROTEIN"/>
    <property type="match status" value="1"/>
</dbReference>
<dbReference type="Pfam" id="PF13468">
    <property type="entry name" value="Glyoxalase_3"/>
    <property type="match status" value="1"/>
</dbReference>
<dbReference type="EMBL" id="JABANU010000006">
    <property type="protein sequence ID" value="MBI5974636.1"/>
    <property type="molecule type" value="Genomic_DNA"/>
</dbReference>
<evidence type="ECO:0000259" key="1">
    <source>
        <dbReference type="Pfam" id="PF13468"/>
    </source>
</evidence>
<reference evidence="2 3" key="1">
    <citation type="submission" date="2020-04" db="EMBL/GenBank/DDBJ databases">
        <title>Staphylococcus species from domestic dog.</title>
        <authorList>
            <person name="Paterson G.K."/>
        </authorList>
    </citation>
    <scope>NUCLEOTIDE SEQUENCE [LARGE SCALE GENOMIC DNA]</scope>
    <source>
        <strain evidence="2 3">H16/1A</strain>
    </source>
</reference>
<evidence type="ECO:0000313" key="3">
    <source>
        <dbReference type="Proteomes" id="UP000751852"/>
    </source>
</evidence>
<gene>
    <name evidence="2" type="ORF">HHH54_03360</name>
</gene>
<sequence length="265" mass="30927">MIEIQFDHIIHYIDNLKRFEFPGQYLKIHNGGRHEKLGTYNRLIHIDLSYIELLDRFDHGRVKQQSKTNEGKQSFASSILENDAKQGFKKICLRTNNIEGLQQELEMKGIKTIGPIDMTRQNKKGHTLSWQLLYIDTTLCSALSPFFIQWQQSDEARRSELQTHFQSHLKIDTVGFRTYQRQMMVDNWQQWLGMEVVESSDKVTVLQHPNTPVKFKITEGKEDMIESIRLIDETITAPVQIRIKGATYQFVPPNDTTLNKPHELA</sequence>
<evidence type="ECO:0000313" key="2">
    <source>
        <dbReference type="EMBL" id="MBI5974636.1"/>
    </source>
</evidence>
<dbReference type="InterPro" id="IPR029068">
    <property type="entry name" value="Glyas_Bleomycin-R_OHBP_Dase"/>
</dbReference>
<dbReference type="Proteomes" id="UP000751852">
    <property type="component" value="Unassembled WGS sequence"/>
</dbReference>
<keyword evidence="3" id="KW-1185">Reference proteome</keyword>